<keyword evidence="1" id="KW-1133">Transmembrane helix</keyword>
<feature type="transmembrane region" description="Helical" evidence="1">
    <location>
        <begin position="83"/>
        <end position="101"/>
    </location>
</feature>
<keyword evidence="1" id="KW-0472">Membrane</keyword>
<evidence type="ECO:0000256" key="1">
    <source>
        <dbReference type="SAM" id="Phobius"/>
    </source>
</evidence>
<name>A0AAT9HRD0_9ACTN</name>
<sequence>MSVLRVWKRVRRTDRSVALFVMAANVLVGGVLLWLAIGGIGSPATREEESAAQELALRIYGCWLVGGAVLFAALGLPRTLVGHLAALLVTPVVIVVGLTLLA</sequence>
<organism evidence="2">
    <name type="scientific">Streptomyces haneummycinicus</name>
    <dbReference type="NCBI Taxonomy" id="3074435"/>
    <lineage>
        <taxon>Bacteria</taxon>
        <taxon>Bacillati</taxon>
        <taxon>Actinomycetota</taxon>
        <taxon>Actinomycetes</taxon>
        <taxon>Kitasatosporales</taxon>
        <taxon>Streptomycetaceae</taxon>
        <taxon>Streptomyces</taxon>
    </lineage>
</organism>
<proteinExistence type="predicted"/>
<gene>
    <name evidence="2" type="ORF">SHKM778_64030</name>
</gene>
<evidence type="ECO:0000313" key="2">
    <source>
        <dbReference type="EMBL" id="BFO20015.1"/>
    </source>
</evidence>
<keyword evidence="1" id="KW-0812">Transmembrane</keyword>
<accession>A0AAT9HRD0</accession>
<dbReference type="AlphaFoldDB" id="A0AAT9HRD0"/>
<feature type="transmembrane region" description="Helical" evidence="1">
    <location>
        <begin position="57"/>
        <end position="76"/>
    </location>
</feature>
<dbReference type="EMBL" id="AP035768">
    <property type="protein sequence ID" value="BFO20015.1"/>
    <property type="molecule type" value="Genomic_DNA"/>
</dbReference>
<reference evidence="2" key="1">
    <citation type="submission" date="2024-06" db="EMBL/GenBank/DDBJ databases">
        <authorList>
            <consortium name="consrtm"/>
            <person name="Uemura M."/>
            <person name="Terahara T."/>
        </authorList>
    </citation>
    <scope>NUCLEOTIDE SEQUENCE</scope>
    <source>
        <strain evidence="2">KM77-8</strain>
    </source>
</reference>
<feature type="transmembrane region" description="Helical" evidence="1">
    <location>
        <begin position="17"/>
        <end position="37"/>
    </location>
</feature>
<reference evidence="2" key="2">
    <citation type="submission" date="2024-07" db="EMBL/GenBank/DDBJ databases">
        <title>Streptomyces haneummycinica sp. nov., a new antibiotic-producing actinobacterium isolated from marine sediment.</title>
        <authorList>
            <person name="Uemura M."/>
            <person name="Hamada M."/>
            <person name="Hirano S."/>
            <person name="Kobayashi K."/>
            <person name="Ohshiro T."/>
            <person name="Kobayashi T."/>
            <person name="Terahara T."/>
        </authorList>
    </citation>
    <scope>NUCLEOTIDE SEQUENCE</scope>
    <source>
        <strain evidence="2">KM77-8</strain>
    </source>
</reference>
<protein>
    <submittedName>
        <fullName evidence="2">Uncharacterized protein</fullName>
    </submittedName>
</protein>